<accession>A0A224YL13</accession>
<feature type="compositionally biased region" description="Low complexity" evidence="1">
    <location>
        <begin position="68"/>
        <end position="78"/>
    </location>
</feature>
<evidence type="ECO:0000256" key="2">
    <source>
        <dbReference type="SAM" id="SignalP"/>
    </source>
</evidence>
<dbReference type="AlphaFoldDB" id="A0A224YL13"/>
<reference evidence="3" key="1">
    <citation type="journal article" date="2017" name="Parasit. Vectors">
        <title>Sialotranscriptomics of Rhipicephalus zambeziensis reveals intricate expression profiles of secretory proteins and suggests tight temporal transcriptional regulation during blood-feeding.</title>
        <authorList>
            <person name="de Castro M.H."/>
            <person name="de Klerk D."/>
            <person name="Pienaar R."/>
            <person name="Rees D.J.G."/>
            <person name="Mans B.J."/>
        </authorList>
    </citation>
    <scope>NUCLEOTIDE SEQUENCE</scope>
    <source>
        <tissue evidence="3">Salivary glands</tissue>
    </source>
</reference>
<keyword evidence="2" id="KW-0732">Signal</keyword>
<proteinExistence type="predicted"/>
<feature type="signal peptide" evidence="2">
    <location>
        <begin position="1"/>
        <end position="31"/>
    </location>
</feature>
<dbReference type="EMBL" id="GFPF01003334">
    <property type="protein sequence ID" value="MAA14480.1"/>
    <property type="molecule type" value="Transcribed_RNA"/>
</dbReference>
<evidence type="ECO:0008006" key="4">
    <source>
        <dbReference type="Google" id="ProtNLM"/>
    </source>
</evidence>
<sequence length="114" mass="12808">MVQLSRLNIIVTLAIFFILLTFERAPTSVLAGRGRHHAGIDNLGYISDGETGRNALAGTLATQQRAQSPTRPKSSSRTPPRPHGKPSLSEKLRKKIYKKRKELSNIPFQFRRRS</sequence>
<feature type="region of interest" description="Disordered" evidence="1">
    <location>
        <begin position="54"/>
        <end position="93"/>
    </location>
</feature>
<feature type="chain" id="PRO_5013302220" description="Secreted protein" evidence="2">
    <location>
        <begin position="32"/>
        <end position="114"/>
    </location>
</feature>
<evidence type="ECO:0000313" key="3">
    <source>
        <dbReference type="EMBL" id="MAA14480.1"/>
    </source>
</evidence>
<protein>
    <recommendedName>
        <fullName evidence="4">Secreted protein</fullName>
    </recommendedName>
</protein>
<evidence type="ECO:0000256" key="1">
    <source>
        <dbReference type="SAM" id="MobiDB-lite"/>
    </source>
</evidence>
<organism evidence="3">
    <name type="scientific">Rhipicephalus zambeziensis</name>
    <dbReference type="NCBI Taxonomy" id="60191"/>
    <lineage>
        <taxon>Eukaryota</taxon>
        <taxon>Metazoa</taxon>
        <taxon>Ecdysozoa</taxon>
        <taxon>Arthropoda</taxon>
        <taxon>Chelicerata</taxon>
        <taxon>Arachnida</taxon>
        <taxon>Acari</taxon>
        <taxon>Parasitiformes</taxon>
        <taxon>Ixodida</taxon>
        <taxon>Ixodoidea</taxon>
        <taxon>Ixodidae</taxon>
        <taxon>Rhipicephalinae</taxon>
        <taxon>Rhipicephalus</taxon>
        <taxon>Rhipicephalus</taxon>
    </lineage>
</organism>
<name>A0A224YL13_9ACAR</name>